<dbReference type="EMBL" id="JAUOZS010000001">
    <property type="protein sequence ID" value="MDT8902160.1"/>
    <property type="molecule type" value="Genomic_DNA"/>
</dbReference>
<proteinExistence type="predicted"/>
<protein>
    <submittedName>
        <fullName evidence="1">Uncharacterized protein</fullName>
    </submittedName>
</protein>
<evidence type="ECO:0000313" key="2">
    <source>
        <dbReference type="Proteomes" id="UP001254848"/>
    </source>
</evidence>
<reference evidence="1 2" key="1">
    <citation type="submission" date="2023-07" db="EMBL/GenBank/DDBJ databases">
        <title>The novel representative of Negativicutes class, Anaeroselena agilis gen. nov. sp. nov.</title>
        <authorList>
            <person name="Prokofeva M.I."/>
            <person name="Elcheninov A.G."/>
            <person name="Klyukina A."/>
            <person name="Kublanov I.V."/>
            <person name="Frolov E.N."/>
            <person name="Podosokorskaya O.A."/>
        </authorList>
    </citation>
    <scope>NUCLEOTIDE SEQUENCE [LARGE SCALE GENOMIC DNA]</scope>
    <source>
        <strain evidence="1 2">4137-cl</strain>
    </source>
</reference>
<comment type="caution">
    <text evidence="1">The sequence shown here is derived from an EMBL/GenBank/DDBJ whole genome shotgun (WGS) entry which is preliminary data.</text>
</comment>
<name>A0ABU3NZG2_9FIRM</name>
<accession>A0ABU3NZG2</accession>
<evidence type="ECO:0000313" key="1">
    <source>
        <dbReference type="EMBL" id="MDT8902160.1"/>
    </source>
</evidence>
<dbReference type="RefSeq" id="WP_413780646.1">
    <property type="nucleotide sequence ID" value="NZ_JAUOZS010000001.1"/>
</dbReference>
<dbReference type="Proteomes" id="UP001254848">
    <property type="component" value="Unassembled WGS sequence"/>
</dbReference>
<organism evidence="1 2">
    <name type="scientific">Anaeroselena agilis</name>
    <dbReference type="NCBI Taxonomy" id="3063788"/>
    <lineage>
        <taxon>Bacteria</taxon>
        <taxon>Bacillati</taxon>
        <taxon>Bacillota</taxon>
        <taxon>Negativicutes</taxon>
        <taxon>Acetonemataceae</taxon>
        <taxon>Anaeroselena</taxon>
    </lineage>
</organism>
<gene>
    <name evidence="1" type="ORF">Q4T40_12965</name>
</gene>
<sequence>MIWTEDERADHLLANREYMERALREAVMVTRNAIREISMARDGYLFEEYVRFLDSLTGDLTRLTGLLLAIETEKKPLIRYRGRHDYAREVPPPAAKRANP</sequence>
<keyword evidence="2" id="KW-1185">Reference proteome</keyword>